<dbReference type="PANTHER" id="PTHR47470">
    <property type="entry name" value="CHOLESTEROL OXIDASE"/>
    <property type="match status" value="1"/>
</dbReference>
<comment type="similarity">
    <text evidence="2">Belongs to the GMC oxidoreductase family.</text>
</comment>
<keyword evidence="7" id="KW-0378">Hydrolase</keyword>
<evidence type="ECO:0000256" key="5">
    <source>
        <dbReference type="ARBA" id="ARBA00023002"/>
    </source>
</evidence>
<dbReference type="Gene3D" id="3.40.1090.10">
    <property type="entry name" value="Cytosolic phospholipase A2 catalytic domain"/>
    <property type="match status" value="1"/>
</dbReference>
<dbReference type="PANTHER" id="PTHR47470:SF1">
    <property type="entry name" value="FAD-DEPENDENT OXIDOREDUCTASE 2 FAD BINDING DOMAIN-CONTAINING PROTEIN"/>
    <property type="match status" value="1"/>
</dbReference>
<evidence type="ECO:0000313" key="9">
    <source>
        <dbReference type="EMBL" id="SMO99798.1"/>
    </source>
</evidence>
<keyword evidence="3" id="KW-0285">Flavoprotein</keyword>
<gene>
    <name evidence="9" type="ORF">SAMN06273567_11922</name>
</gene>
<dbReference type="SUPFAM" id="SSF52151">
    <property type="entry name" value="FabD/lysophospholipase-like"/>
    <property type="match status" value="1"/>
</dbReference>
<dbReference type="EMBL" id="FXTJ01000019">
    <property type="protein sequence ID" value="SMO99798.1"/>
    <property type="molecule type" value="Genomic_DNA"/>
</dbReference>
<dbReference type="InterPro" id="IPR052542">
    <property type="entry name" value="Cholesterol_Oxidase"/>
</dbReference>
<comment type="caution">
    <text evidence="7">Lacks conserved residue(s) required for the propagation of feature annotation.</text>
</comment>
<feature type="active site" description="Nucleophile" evidence="7">
    <location>
        <position position="48"/>
    </location>
</feature>
<evidence type="ECO:0000259" key="8">
    <source>
        <dbReference type="PROSITE" id="PS51635"/>
    </source>
</evidence>
<evidence type="ECO:0000256" key="7">
    <source>
        <dbReference type="PROSITE-ProRule" id="PRU01161"/>
    </source>
</evidence>
<dbReference type="AlphaFoldDB" id="A0A521FUE7"/>
<accession>A0A521FUE7</accession>
<proteinExistence type="inferred from homology"/>
<feature type="short sequence motif" description="GXSXG" evidence="7">
    <location>
        <begin position="46"/>
        <end position="50"/>
    </location>
</feature>
<dbReference type="GO" id="GO:0016787">
    <property type="term" value="F:hydrolase activity"/>
    <property type="evidence" value="ECO:0007669"/>
    <property type="project" value="UniProtKB-UniRule"/>
</dbReference>
<keyword evidence="4" id="KW-0274">FAD</keyword>
<dbReference type="PROSITE" id="PS51635">
    <property type="entry name" value="PNPLA"/>
    <property type="match status" value="1"/>
</dbReference>
<keyword evidence="5" id="KW-0560">Oxidoreductase</keyword>
<evidence type="ECO:0000313" key="10">
    <source>
        <dbReference type="Proteomes" id="UP000317484"/>
    </source>
</evidence>
<dbReference type="Proteomes" id="UP000317484">
    <property type="component" value="Unassembled WGS sequence"/>
</dbReference>
<evidence type="ECO:0000256" key="2">
    <source>
        <dbReference type="ARBA" id="ARBA00010790"/>
    </source>
</evidence>
<feature type="active site" description="Proton acceptor" evidence="7">
    <location>
        <position position="170"/>
    </location>
</feature>
<evidence type="ECO:0000256" key="1">
    <source>
        <dbReference type="ARBA" id="ARBA00001974"/>
    </source>
</evidence>
<comment type="cofactor">
    <cofactor evidence="1">
        <name>FAD</name>
        <dbReference type="ChEBI" id="CHEBI:57692"/>
    </cofactor>
</comment>
<keyword evidence="10" id="KW-1185">Reference proteome</keyword>
<protein>
    <submittedName>
        <fullName evidence="9">Patatin-like phospholipase</fullName>
    </submittedName>
</protein>
<sequence>MSTTQDAQRPKRALILAGGGLKVAFQAGVLQVWLDEAGLTFDDADGASGGVFNLAMYCQGLTGREIADNWRLGDPKRGIAPNWRGLVRGPFAPSLFTLERYRRNVFPAWGLDWTRIRASGHPATFNAYNFSRNRLTVREPASLDEDFLVAAVSLPVWFPPVVIDGDTYIDAVYITDANLEEAIRRGADELWVIWTVSRQRVWRAGFLAQYFQVIETAANGHFQRMLDRIAANNALGEKGEFGRHIEVKLLQEEVPLHYLVTFSRDRVAEVVNMGVRAARSWCAANGIEVTPVDEDDTGPRTRLAFTEKMHGWFSFGETDPRRGASLGRDRGIGLAFRLTITMDGVNRFLLDPLHEASVSGWIHCEALGGRLPVTSGGFNLFVQQDVTGHQRMYYRLHFADSAGHPLTLLGVKDVRDGAGLDLWSDTTTLFVRILPGHVVPALDGSDLHGTASIGSAEPDGIVGAGVLRLTPLDLLRQLTTVRAHAPTATERAEVVRRFGQLFLGKLWDVYAQEVLSSSPI</sequence>
<organism evidence="9 10">
    <name type="scientific">Geodermatophilus aquaeductus</name>
    <dbReference type="NCBI Taxonomy" id="1564161"/>
    <lineage>
        <taxon>Bacteria</taxon>
        <taxon>Bacillati</taxon>
        <taxon>Actinomycetota</taxon>
        <taxon>Actinomycetes</taxon>
        <taxon>Geodermatophilales</taxon>
        <taxon>Geodermatophilaceae</taxon>
        <taxon>Geodermatophilus</taxon>
    </lineage>
</organism>
<evidence type="ECO:0000256" key="6">
    <source>
        <dbReference type="ARBA" id="ARBA00023098"/>
    </source>
</evidence>
<name>A0A521FUE7_9ACTN</name>
<dbReference type="RefSeq" id="WP_142461200.1">
    <property type="nucleotide sequence ID" value="NZ_FXTJ01000019.1"/>
</dbReference>
<dbReference type="GO" id="GO:0016042">
    <property type="term" value="P:lipid catabolic process"/>
    <property type="evidence" value="ECO:0007669"/>
    <property type="project" value="UniProtKB-UniRule"/>
</dbReference>
<dbReference type="Pfam" id="PF01734">
    <property type="entry name" value="Patatin"/>
    <property type="match status" value="1"/>
</dbReference>
<dbReference type="InterPro" id="IPR002641">
    <property type="entry name" value="PNPLA_dom"/>
</dbReference>
<evidence type="ECO:0000256" key="3">
    <source>
        <dbReference type="ARBA" id="ARBA00022630"/>
    </source>
</evidence>
<evidence type="ECO:0000256" key="4">
    <source>
        <dbReference type="ARBA" id="ARBA00022827"/>
    </source>
</evidence>
<keyword evidence="7" id="KW-0442">Lipid degradation</keyword>
<dbReference type="InterPro" id="IPR016035">
    <property type="entry name" value="Acyl_Trfase/lysoPLipase"/>
</dbReference>
<feature type="domain" description="PNPLA" evidence="8">
    <location>
        <begin position="14"/>
        <end position="183"/>
    </location>
</feature>
<keyword evidence="6 7" id="KW-0443">Lipid metabolism</keyword>
<dbReference type="GO" id="GO:0016491">
    <property type="term" value="F:oxidoreductase activity"/>
    <property type="evidence" value="ECO:0007669"/>
    <property type="project" value="UniProtKB-KW"/>
</dbReference>
<reference evidence="9 10" key="1">
    <citation type="submission" date="2017-05" db="EMBL/GenBank/DDBJ databases">
        <authorList>
            <person name="Varghese N."/>
            <person name="Submissions S."/>
        </authorList>
    </citation>
    <scope>NUCLEOTIDE SEQUENCE [LARGE SCALE GENOMIC DNA]</scope>
    <source>
        <strain evidence="9 10">DSM 46834</strain>
    </source>
</reference>